<sequence>MNFVEHVWDHIRSGQINNYPQPVALNMGLAYTVKLSDKKTNLFWLPFEYSGLVYRDTGYQVNVHPYYRGAIIEEIELSRGTDLHKPQTEEAFIKAIYMKSWEMHQLLQQDKYAYLQGSVPDYLTKMMYITDWLRYYNSVRVIGQQTSLTG</sequence>
<dbReference type="Proteomes" id="UP001596044">
    <property type="component" value="Unassembled WGS sequence"/>
</dbReference>
<name>A0ABW0KBY2_9BACL</name>
<organism evidence="1 2">
    <name type="scientific">Paenibacillus aestuarii</name>
    <dbReference type="NCBI Taxonomy" id="516965"/>
    <lineage>
        <taxon>Bacteria</taxon>
        <taxon>Bacillati</taxon>
        <taxon>Bacillota</taxon>
        <taxon>Bacilli</taxon>
        <taxon>Bacillales</taxon>
        <taxon>Paenibacillaceae</taxon>
        <taxon>Paenibacillus</taxon>
    </lineage>
</organism>
<protein>
    <submittedName>
        <fullName evidence="1">Uncharacterized protein</fullName>
    </submittedName>
</protein>
<accession>A0ABW0KBY2</accession>
<dbReference type="RefSeq" id="WP_270878933.1">
    <property type="nucleotide sequence ID" value="NZ_JAQFVF010000022.1"/>
</dbReference>
<dbReference type="EMBL" id="JBHSMJ010000029">
    <property type="protein sequence ID" value="MFC5450784.1"/>
    <property type="molecule type" value="Genomic_DNA"/>
</dbReference>
<keyword evidence="2" id="KW-1185">Reference proteome</keyword>
<evidence type="ECO:0000313" key="1">
    <source>
        <dbReference type="EMBL" id="MFC5450784.1"/>
    </source>
</evidence>
<proteinExistence type="predicted"/>
<reference evidence="2" key="1">
    <citation type="journal article" date="2019" name="Int. J. Syst. Evol. Microbiol.">
        <title>The Global Catalogue of Microorganisms (GCM) 10K type strain sequencing project: providing services to taxonomists for standard genome sequencing and annotation.</title>
        <authorList>
            <consortium name="The Broad Institute Genomics Platform"/>
            <consortium name="The Broad Institute Genome Sequencing Center for Infectious Disease"/>
            <person name="Wu L."/>
            <person name="Ma J."/>
        </authorList>
    </citation>
    <scope>NUCLEOTIDE SEQUENCE [LARGE SCALE GENOMIC DNA]</scope>
    <source>
        <strain evidence="2">KACC 11904</strain>
    </source>
</reference>
<evidence type="ECO:0000313" key="2">
    <source>
        <dbReference type="Proteomes" id="UP001596044"/>
    </source>
</evidence>
<gene>
    <name evidence="1" type="ORF">ACFPOG_21245</name>
</gene>
<comment type="caution">
    <text evidence="1">The sequence shown here is derived from an EMBL/GenBank/DDBJ whole genome shotgun (WGS) entry which is preliminary data.</text>
</comment>